<evidence type="ECO:0000256" key="1">
    <source>
        <dbReference type="ARBA" id="ARBA00004533"/>
    </source>
</evidence>
<evidence type="ECO:0000256" key="2">
    <source>
        <dbReference type="ARBA" id="ARBA00022475"/>
    </source>
</evidence>
<keyword evidence="5" id="KW-0472">Membrane</keyword>
<dbReference type="EMBL" id="CP021455">
    <property type="protein sequence ID" value="ARU06272.1"/>
    <property type="molecule type" value="Genomic_DNA"/>
</dbReference>
<evidence type="ECO:0000313" key="7">
    <source>
        <dbReference type="EMBL" id="ARU06272.1"/>
    </source>
</evidence>
<dbReference type="RefSeq" id="WP_087283256.1">
    <property type="nucleotide sequence ID" value="NZ_CP021455.1"/>
</dbReference>
<keyword evidence="8" id="KW-1185">Reference proteome</keyword>
<keyword evidence="3" id="KW-0997">Cell inner membrane</keyword>
<protein>
    <submittedName>
        <fullName evidence="7">Lipid A biosynthesis acyltransferase</fullName>
    </submittedName>
</protein>
<keyword evidence="2" id="KW-1003">Cell membrane</keyword>
<dbReference type="PANTHER" id="PTHR30606">
    <property type="entry name" value="LIPID A BIOSYNTHESIS LAUROYL ACYLTRANSFERASE"/>
    <property type="match status" value="1"/>
</dbReference>
<dbReference type="PANTHER" id="PTHR30606:SF9">
    <property type="entry name" value="LIPID A BIOSYNTHESIS LAUROYLTRANSFERASE"/>
    <property type="match status" value="1"/>
</dbReference>
<name>A0A1Y0ESS1_9BURK</name>
<reference evidence="7 8" key="1">
    <citation type="submission" date="2017-05" db="EMBL/GenBank/DDBJ databases">
        <authorList>
            <person name="Song R."/>
            <person name="Chenine A.L."/>
            <person name="Ruprecht R.M."/>
        </authorList>
    </citation>
    <scope>NUCLEOTIDE SEQUENCE [LARGE SCALE GENOMIC DNA]</scope>
    <source>
        <strain evidence="7 8">DSM 26136</strain>
    </source>
</reference>
<sequence>MLSQFGIWFMRMTASWPLAWVRALGAVLGDLLYWLVPSRRHVADTNVRLCFPDLTEGERRTLVRRNFRIVAQTWLDRGWLWHAPPEVTLKRLKLVGAVDQFQGNDAIVIFAPHFLGLDAGATALSQQVPWRQFDTIYATQSNPVVDAWVAQGRNRFGNARLRSKNESVKSIIAELRDGHPLYLLPDMDFGAADAVFVPFFGVTAATITSLPRFARLGKAKVIPMYTRLTPTGYETVVEPAWTAYPTKDVTADTAFMNQRLEAEIRTMPEQYYWVHRRFKTRPEGEPSVY</sequence>
<dbReference type="GO" id="GO:0009247">
    <property type="term" value="P:glycolipid biosynthetic process"/>
    <property type="evidence" value="ECO:0007669"/>
    <property type="project" value="UniProtKB-ARBA"/>
</dbReference>
<gene>
    <name evidence="7" type="ORF">CCO03_17735</name>
</gene>
<evidence type="ECO:0000256" key="5">
    <source>
        <dbReference type="ARBA" id="ARBA00023136"/>
    </source>
</evidence>
<dbReference type="KEGG" id="cser:CCO03_17735"/>
<dbReference type="Proteomes" id="UP000196138">
    <property type="component" value="Chromosome"/>
</dbReference>
<dbReference type="InterPro" id="IPR004960">
    <property type="entry name" value="LipA_acyltrans"/>
</dbReference>
<organism evidence="7 8">
    <name type="scientific">Comamonas serinivorans</name>
    <dbReference type="NCBI Taxonomy" id="1082851"/>
    <lineage>
        <taxon>Bacteria</taxon>
        <taxon>Pseudomonadati</taxon>
        <taxon>Pseudomonadota</taxon>
        <taxon>Betaproteobacteria</taxon>
        <taxon>Burkholderiales</taxon>
        <taxon>Comamonadaceae</taxon>
        <taxon>Comamonas</taxon>
    </lineage>
</organism>
<dbReference type="AlphaFoldDB" id="A0A1Y0ESS1"/>
<dbReference type="CDD" id="cd07984">
    <property type="entry name" value="LPLAT_LABLAT-like"/>
    <property type="match status" value="1"/>
</dbReference>
<evidence type="ECO:0000256" key="6">
    <source>
        <dbReference type="ARBA" id="ARBA00023315"/>
    </source>
</evidence>
<keyword evidence="4 7" id="KW-0808">Transferase</keyword>
<dbReference type="GO" id="GO:0005886">
    <property type="term" value="C:plasma membrane"/>
    <property type="evidence" value="ECO:0007669"/>
    <property type="project" value="UniProtKB-SubCell"/>
</dbReference>
<accession>A0A1Y0ESS1</accession>
<comment type="subcellular location">
    <subcellularLocation>
        <location evidence="1">Cell inner membrane</location>
    </subcellularLocation>
</comment>
<dbReference type="Pfam" id="PF03279">
    <property type="entry name" value="Lip_A_acyltrans"/>
    <property type="match status" value="1"/>
</dbReference>
<dbReference type="OrthoDB" id="9803456at2"/>
<dbReference type="GO" id="GO:0016746">
    <property type="term" value="F:acyltransferase activity"/>
    <property type="evidence" value="ECO:0007669"/>
    <property type="project" value="UniProtKB-KW"/>
</dbReference>
<dbReference type="PIRSF" id="PIRSF026649">
    <property type="entry name" value="MsbB"/>
    <property type="match status" value="1"/>
</dbReference>
<evidence type="ECO:0000256" key="3">
    <source>
        <dbReference type="ARBA" id="ARBA00022519"/>
    </source>
</evidence>
<evidence type="ECO:0000256" key="4">
    <source>
        <dbReference type="ARBA" id="ARBA00022679"/>
    </source>
</evidence>
<evidence type="ECO:0000313" key="8">
    <source>
        <dbReference type="Proteomes" id="UP000196138"/>
    </source>
</evidence>
<keyword evidence="6 7" id="KW-0012">Acyltransferase</keyword>
<proteinExistence type="predicted"/>